<organism evidence="2 3">
    <name type="scientific">Triticum turgidum subsp. durum</name>
    <name type="common">Durum wheat</name>
    <name type="synonym">Triticum durum</name>
    <dbReference type="NCBI Taxonomy" id="4567"/>
    <lineage>
        <taxon>Eukaryota</taxon>
        <taxon>Viridiplantae</taxon>
        <taxon>Streptophyta</taxon>
        <taxon>Embryophyta</taxon>
        <taxon>Tracheophyta</taxon>
        <taxon>Spermatophyta</taxon>
        <taxon>Magnoliopsida</taxon>
        <taxon>Liliopsida</taxon>
        <taxon>Poales</taxon>
        <taxon>Poaceae</taxon>
        <taxon>BOP clade</taxon>
        <taxon>Pooideae</taxon>
        <taxon>Triticodae</taxon>
        <taxon>Triticeae</taxon>
        <taxon>Triticinae</taxon>
        <taxon>Triticum</taxon>
    </lineage>
</organism>
<dbReference type="AlphaFoldDB" id="A0A9R1R8H4"/>
<accession>A0A9R1R8H4</accession>
<dbReference type="Proteomes" id="UP000324705">
    <property type="component" value="Chromosome 2A"/>
</dbReference>
<evidence type="ECO:0000313" key="2">
    <source>
        <dbReference type="EMBL" id="VAH32125.1"/>
    </source>
</evidence>
<dbReference type="InterPro" id="IPR044730">
    <property type="entry name" value="RNase_H-like_dom_plant"/>
</dbReference>
<sequence length="138" mass="15163">MYPVVSFFLAGTPDSRRLYACCEILEAVMYACKEGLEIAIQKSTLPIQVEVNSATAAMLLKSEVDDRSRFAFLVRRDVKKLLRSNNSCITHVSNTQNLASISLAIFARDGSRTMTWVGSGPPEVLQAAAIDCKDTTIE</sequence>
<dbReference type="Pfam" id="PF13456">
    <property type="entry name" value="RVT_3"/>
    <property type="match status" value="1"/>
</dbReference>
<keyword evidence="3" id="KW-1185">Reference proteome</keyword>
<proteinExistence type="predicted"/>
<dbReference type="GO" id="GO:0003676">
    <property type="term" value="F:nucleic acid binding"/>
    <property type="evidence" value="ECO:0007669"/>
    <property type="project" value="InterPro"/>
</dbReference>
<dbReference type="EMBL" id="LT934113">
    <property type="protein sequence ID" value="VAH32125.1"/>
    <property type="molecule type" value="Genomic_DNA"/>
</dbReference>
<gene>
    <name evidence="2" type="ORF">TRITD_2Av1G178160</name>
</gene>
<dbReference type="GO" id="GO:0004523">
    <property type="term" value="F:RNA-DNA hybrid ribonuclease activity"/>
    <property type="evidence" value="ECO:0007669"/>
    <property type="project" value="InterPro"/>
</dbReference>
<dbReference type="Gramene" id="TRITD2Av1G178160.1">
    <property type="protein sequence ID" value="TRITD2Av1G178160.1"/>
    <property type="gene ID" value="TRITD2Av1G178160"/>
</dbReference>
<evidence type="ECO:0000259" key="1">
    <source>
        <dbReference type="Pfam" id="PF13456"/>
    </source>
</evidence>
<reference evidence="2 3" key="1">
    <citation type="submission" date="2017-09" db="EMBL/GenBank/DDBJ databases">
        <authorList>
            <consortium name="International Durum Wheat Genome Sequencing Consortium (IDWGSC)"/>
            <person name="Milanesi L."/>
        </authorList>
    </citation>
    <scope>NUCLEOTIDE SEQUENCE [LARGE SCALE GENOMIC DNA]</scope>
    <source>
        <strain evidence="3">cv. Svevo</strain>
    </source>
</reference>
<protein>
    <recommendedName>
        <fullName evidence="1">RNase H type-1 domain-containing protein</fullName>
    </recommendedName>
</protein>
<dbReference type="CDD" id="cd06222">
    <property type="entry name" value="RNase_H_like"/>
    <property type="match status" value="1"/>
</dbReference>
<evidence type="ECO:0000313" key="3">
    <source>
        <dbReference type="Proteomes" id="UP000324705"/>
    </source>
</evidence>
<name>A0A9R1R8H4_TRITD</name>
<feature type="domain" description="RNase H type-1" evidence="1">
    <location>
        <begin position="18"/>
        <end position="104"/>
    </location>
</feature>
<dbReference type="InterPro" id="IPR002156">
    <property type="entry name" value="RNaseH_domain"/>
</dbReference>